<feature type="region of interest" description="Disordered" evidence="1">
    <location>
        <begin position="28"/>
        <end position="59"/>
    </location>
</feature>
<gene>
    <name evidence="2" type="primary">AVEN_59990_1</name>
    <name evidence="2" type="ORF">CEXT_189701</name>
</gene>
<dbReference type="EMBL" id="BPLR01000973">
    <property type="protein sequence ID" value="GIY98837.1"/>
    <property type="molecule type" value="Genomic_DNA"/>
</dbReference>
<dbReference type="Proteomes" id="UP001054945">
    <property type="component" value="Unassembled WGS sequence"/>
</dbReference>
<feature type="region of interest" description="Disordered" evidence="1">
    <location>
        <begin position="229"/>
        <end position="251"/>
    </location>
</feature>
<feature type="compositionally biased region" description="Polar residues" evidence="1">
    <location>
        <begin position="37"/>
        <end position="59"/>
    </location>
</feature>
<proteinExistence type="predicted"/>
<reference evidence="2 3" key="1">
    <citation type="submission" date="2021-06" db="EMBL/GenBank/DDBJ databases">
        <title>Caerostris extrusa draft genome.</title>
        <authorList>
            <person name="Kono N."/>
            <person name="Arakawa K."/>
        </authorList>
    </citation>
    <scope>NUCLEOTIDE SEQUENCE [LARGE SCALE GENOMIC DNA]</scope>
</reference>
<feature type="compositionally biased region" description="Polar residues" evidence="1">
    <location>
        <begin position="234"/>
        <end position="249"/>
    </location>
</feature>
<keyword evidence="3" id="KW-1185">Reference proteome</keyword>
<comment type="caution">
    <text evidence="2">The sequence shown here is derived from an EMBL/GenBank/DDBJ whole genome shotgun (WGS) entry which is preliminary data.</text>
</comment>
<evidence type="ECO:0000313" key="2">
    <source>
        <dbReference type="EMBL" id="GIY98837.1"/>
    </source>
</evidence>
<dbReference type="AlphaFoldDB" id="A0AAV4XVR2"/>
<evidence type="ECO:0000256" key="1">
    <source>
        <dbReference type="SAM" id="MobiDB-lite"/>
    </source>
</evidence>
<evidence type="ECO:0000313" key="3">
    <source>
        <dbReference type="Proteomes" id="UP001054945"/>
    </source>
</evidence>
<organism evidence="2 3">
    <name type="scientific">Caerostris extrusa</name>
    <name type="common">Bark spider</name>
    <name type="synonym">Caerostris bankana</name>
    <dbReference type="NCBI Taxonomy" id="172846"/>
    <lineage>
        <taxon>Eukaryota</taxon>
        <taxon>Metazoa</taxon>
        <taxon>Ecdysozoa</taxon>
        <taxon>Arthropoda</taxon>
        <taxon>Chelicerata</taxon>
        <taxon>Arachnida</taxon>
        <taxon>Araneae</taxon>
        <taxon>Araneomorphae</taxon>
        <taxon>Entelegynae</taxon>
        <taxon>Araneoidea</taxon>
        <taxon>Araneidae</taxon>
        <taxon>Caerostris</taxon>
    </lineage>
</organism>
<sequence>MTESWCQKTLIDGVTIQQTGWRKTFSALPRRERPSSVVRQHQNKSSRPPNPLRPSTFTPKVTHQFSRNYYSTPKHTSYNTNASADKNDTYFGRGYGYSPTRRVPEQRSSTQGRWPTRIVPNSGNSHHRLPSNRYYAYNTNVSPNGTNGDSRWSHATPRPNNNVPPSSLTTPELIISTMVPVPDELPLSLAIMVGEDTGVDVSGWKSKMKQVNPLEPFLFVFSLRDQSSNDHSGKQQFSTECQYPSSSTPPLQPLKSHLELVTFQKCEEPQTPQDIPVVVAKKNKLPLL</sequence>
<feature type="compositionally biased region" description="Polar residues" evidence="1">
    <location>
        <begin position="158"/>
        <end position="168"/>
    </location>
</feature>
<feature type="region of interest" description="Disordered" evidence="1">
    <location>
        <begin position="145"/>
        <end position="168"/>
    </location>
</feature>
<accession>A0AAV4XVR2</accession>
<name>A0AAV4XVR2_CAEEX</name>
<feature type="compositionally biased region" description="Polar residues" evidence="1">
    <location>
        <begin position="106"/>
        <end position="124"/>
    </location>
</feature>
<protein>
    <submittedName>
        <fullName evidence="2">Uncharacterized protein</fullName>
    </submittedName>
</protein>
<feature type="region of interest" description="Disordered" evidence="1">
    <location>
        <begin position="95"/>
        <end position="130"/>
    </location>
</feature>